<dbReference type="PROSITE" id="PS00409">
    <property type="entry name" value="PROKAR_NTER_METHYL"/>
    <property type="match status" value="1"/>
</dbReference>
<reference evidence="2 3" key="1">
    <citation type="submission" date="2024-08" db="EMBL/GenBank/DDBJ databases">
        <title>Oceanimonas smirnovii Genome sequencing and assembly.</title>
        <authorList>
            <person name="Tang B."/>
        </authorList>
    </citation>
    <scope>NUCLEOTIDE SEQUENCE [LARGE SCALE GENOMIC DNA]</scope>
    <source>
        <strain evidence="2 3">OS2020-119</strain>
    </source>
</reference>
<proteinExistence type="predicted"/>
<comment type="caution">
    <text evidence="2">The sequence shown here is derived from an EMBL/GenBank/DDBJ whole genome shotgun (WGS) entry which is preliminary data.</text>
</comment>
<dbReference type="EMBL" id="JBGFTR010000004">
    <property type="protein sequence ID" value="MFH7564456.1"/>
    <property type="molecule type" value="Genomic_DNA"/>
</dbReference>
<keyword evidence="1" id="KW-0812">Transmembrane</keyword>
<dbReference type="NCBIfam" id="TIGR02532">
    <property type="entry name" value="IV_pilin_GFxxxE"/>
    <property type="match status" value="1"/>
</dbReference>
<dbReference type="InterPro" id="IPR045584">
    <property type="entry name" value="Pilin-like"/>
</dbReference>
<dbReference type="InterPro" id="IPR012902">
    <property type="entry name" value="N_methyl_site"/>
</dbReference>
<dbReference type="Pfam" id="PF07963">
    <property type="entry name" value="N_methyl"/>
    <property type="match status" value="1"/>
</dbReference>
<dbReference type="RefSeq" id="WP_395544942.1">
    <property type="nucleotide sequence ID" value="NZ_CP166302.1"/>
</dbReference>
<sequence length="160" mass="16302">MMNHKPSCPQSGFTLIELMIVVAIVAILAAVALPAYQGYARQAAFSELIVATSAAKVGVELCAQTRVNSGADFTTNCTSGKNGVPTDIAGNSAANGVSVNTAGGDTDGTVTITATMSNTGATAAPSNLESDDSYQIIGTRQENGQVTWSEGTCEPTDFCS</sequence>
<feature type="transmembrane region" description="Helical" evidence="1">
    <location>
        <begin position="12"/>
        <end position="36"/>
    </location>
</feature>
<keyword evidence="3" id="KW-1185">Reference proteome</keyword>
<protein>
    <submittedName>
        <fullName evidence="2">Prepilin-type N-terminal cleavage/methylation domain-containing protein</fullName>
    </submittedName>
</protein>
<evidence type="ECO:0000313" key="2">
    <source>
        <dbReference type="EMBL" id="MFH7564456.1"/>
    </source>
</evidence>
<organism evidence="2 3">
    <name type="scientific">Oceanimonas smirnovii</name>
    <dbReference type="NCBI Taxonomy" id="264574"/>
    <lineage>
        <taxon>Bacteria</taxon>
        <taxon>Pseudomonadati</taxon>
        <taxon>Pseudomonadota</taxon>
        <taxon>Gammaproteobacteria</taxon>
        <taxon>Aeromonadales</taxon>
        <taxon>Aeromonadaceae</taxon>
        <taxon>Oceanimonas</taxon>
    </lineage>
</organism>
<keyword evidence="1" id="KW-1133">Transmembrane helix</keyword>
<evidence type="ECO:0000313" key="3">
    <source>
        <dbReference type="Proteomes" id="UP001610706"/>
    </source>
</evidence>
<keyword evidence="1" id="KW-0472">Membrane</keyword>
<dbReference type="Proteomes" id="UP001610706">
    <property type="component" value="Unassembled WGS sequence"/>
</dbReference>
<gene>
    <name evidence="2" type="ORF">AB9R89_03850</name>
</gene>
<evidence type="ECO:0000256" key="1">
    <source>
        <dbReference type="SAM" id="Phobius"/>
    </source>
</evidence>
<dbReference type="SUPFAM" id="SSF54523">
    <property type="entry name" value="Pili subunits"/>
    <property type="match status" value="1"/>
</dbReference>
<name>A0ABW7NZ41_9GAMM</name>
<accession>A0ABW7NZ41</accession>
<dbReference type="Gene3D" id="3.30.700.10">
    <property type="entry name" value="Glycoprotein, Type 4 Pilin"/>
    <property type="match status" value="1"/>
</dbReference>